<keyword evidence="1" id="KW-1133">Transmembrane helix</keyword>
<evidence type="ECO:0000313" key="3">
    <source>
        <dbReference type="Proteomes" id="UP000019205"/>
    </source>
</evidence>
<dbReference type="EMBL" id="AAOA02000001">
    <property type="protein sequence ID" value="EAQ99344.2"/>
    <property type="molecule type" value="Genomic_DNA"/>
</dbReference>
<evidence type="ECO:0008006" key="4">
    <source>
        <dbReference type="Google" id="ProtNLM"/>
    </source>
</evidence>
<protein>
    <recommendedName>
        <fullName evidence="4">DUF4760 domain-containing protein</fullName>
    </recommendedName>
</protein>
<proteinExistence type="predicted"/>
<dbReference type="AlphaFoldDB" id="A4A3S1"/>
<comment type="caution">
    <text evidence="2">The sequence shown here is derived from an EMBL/GenBank/DDBJ whole genome shotgun (WGS) entry which is preliminary data.</text>
</comment>
<dbReference type="eggNOG" id="ENOG50314XR">
    <property type="taxonomic scope" value="Bacteria"/>
</dbReference>
<dbReference type="HOGENOM" id="CLU_1914034_0_0_6"/>
<organism evidence="2 3">
    <name type="scientific">Congregibacter litoralis KT71</name>
    <dbReference type="NCBI Taxonomy" id="314285"/>
    <lineage>
        <taxon>Bacteria</taxon>
        <taxon>Pseudomonadati</taxon>
        <taxon>Pseudomonadota</taxon>
        <taxon>Gammaproteobacteria</taxon>
        <taxon>Cellvibrionales</taxon>
        <taxon>Halieaceae</taxon>
        <taxon>Congregibacter</taxon>
    </lineage>
</organism>
<dbReference type="Proteomes" id="UP000019205">
    <property type="component" value="Chromosome"/>
</dbReference>
<keyword evidence="3" id="KW-1185">Reference proteome</keyword>
<gene>
    <name evidence="2" type="ORF">KT71_16781</name>
</gene>
<keyword evidence="1" id="KW-0812">Transmembrane</keyword>
<accession>A4A3S1</accession>
<sequence>MRMNWEMISTLVDSIGALAVVTSLVFLGIQVRTQNHERRVASVHEINNAYRNMLSSLSEPDLAAIVVKGLDGYATLDPVEKIQAVSYLVGGLKLYEEAYYQYQQGRLDRFYWEGMLRQLEDTMSSDTMRNVWSLRCHQFGDEFRSLVDGLPQQQNTLW</sequence>
<reference evidence="2 3" key="2">
    <citation type="journal article" date="2009" name="PLoS ONE">
        <title>The photosynthetic apparatus and its regulation in the aerobic gammaproteobacterium Congregibacter litoralis gen. nov., sp. nov.</title>
        <authorList>
            <person name="Spring S."/>
            <person name="Lunsdorf H."/>
            <person name="Fuchs B.M."/>
            <person name="Tindall B.J."/>
        </authorList>
    </citation>
    <scope>NUCLEOTIDE SEQUENCE [LARGE SCALE GENOMIC DNA]</scope>
    <source>
        <strain evidence="2">KT71</strain>
    </source>
</reference>
<keyword evidence="1" id="KW-0472">Membrane</keyword>
<evidence type="ECO:0000313" key="2">
    <source>
        <dbReference type="EMBL" id="EAQ99344.2"/>
    </source>
</evidence>
<feature type="transmembrane region" description="Helical" evidence="1">
    <location>
        <begin position="6"/>
        <end position="29"/>
    </location>
</feature>
<name>A4A3S1_9GAMM</name>
<reference evidence="2 3" key="1">
    <citation type="journal article" date="2007" name="Proc. Natl. Acad. Sci. U.S.A.">
        <title>Characterization of a marine gammaproteobacterium capable of aerobic anoxygenic photosynthesis.</title>
        <authorList>
            <person name="Fuchs B.M."/>
            <person name="Spring S."/>
            <person name="Teeling H."/>
            <person name="Quast C."/>
            <person name="Wulf J."/>
            <person name="Schattenhofer M."/>
            <person name="Yan S."/>
            <person name="Ferriera S."/>
            <person name="Johnson J."/>
            <person name="Glockner F.O."/>
            <person name="Amann R."/>
        </authorList>
    </citation>
    <scope>NUCLEOTIDE SEQUENCE [LARGE SCALE GENOMIC DNA]</scope>
    <source>
        <strain evidence="2">KT71</strain>
    </source>
</reference>
<evidence type="ECO:0000256" key="1">
    <source>
        <dbReference type="SAM" id="Phobius"/>
    </source>
</evidence>